<name>A0A1I6Z2W9_METTE</name>
<dbReference type="Proteomes" id="UP000323733">
    <property type="component" value="Unassembled WGS sequence"/>
</dbReference>
<sequence>MRFIFEGIANYNVYEKALSGQDKSDEGFRELTELNSPLDCTSNLRC</sequence>
<dbReference type="EMBL" id="FPAO01000004">
    <property type="protein sequence ID" value="SFT57063.1"/>
    <property type="molecule type" value="Genomic_DNA"/>
</dbReference>
<evidence type="ECO:0000313" key="2">
    <source>
        <dbReference type="Proteomes" id="UP000323733"/>
    </source>
</evidence>
<accession>A0A1I6Z2W9</accession>
<keyword evidence="2" id="KW-1185">Reference proteome</keyword>
<proteinExistence type="predicted"/>
<gene>
    <name evidence="1" type="ORF">SAMN02910340_01243</name>
</gene>
<evidence type="ECO:0000313" key="1">
    <source>
        <dbReference type="EMBL" id="SFT57063.1"/>
    </source>
</evidence>
<organism evidence="1 2">
    <name type="scientific">Methanosarcina thermophila</name>
    <dbReference type="NCBI Taxonomy" id="2210"/>
    <lineage>
        <taxon>Archaea</taxon>
        <taxon>Methanobacteriati</taxon>
        <taxon>Methanobacteriota</taxon>
        <taxon>Stenosarchaea group</taxon>
        <taxon>Methanomicrobia</taxon>
        <taxon>Methanosarcinales</taxon>
        <taxon>Methanosarcinaceae</taxon>
        <taxon>Methanosarcina</taxon>
    </lineage>
</organism>
<dbReference type="AlphaFoldDB" id="A0A1I6Z2W9"/>
<protein>
    <submittedName>
        <fullName evidence="1">Uncharacterized protein</fullName>
    </submittedName>
</protein>
<reference evidence="1 2" key="1">
    <citation type="submission" date="2016-10" db="EMBL/GenBank/DDBJ databases">
        <authorList>
            <person name="Varghese N."/>
            <person name="Submissions S."/>
        </authorList>
    </citation>
    <scope>NUCLEOTIDE SEQUENCE [LARGE SCALE GENOMIC DNA]</scope>
    <source>
        <strain evidence="1 2">DSM 11855</strain>
    </source>
</reference>